<accession>J9D3A8</accession>
<comment type="caution">
    <text evidence="1">The sequence shown here is derived from an EMBL/GenBank/DDBJ whole genome shotgun (WGS) entry which is preliminary data.</text>
</comment>
<dbReference type="AlphaFoldDB" id="J9D3A8"/>
<reference evidence="1" key="1">
    <citation type="journal article" date="2012" name="PLoS ONE">
        <title>Gene sets for utilization of primary and secondary nutrition supplies in the distal gut of endangered iberian lynx.</title>
        <authorList>
            <person name="Alcaide M."/>
            <person name="Messina E."/>
            <person name="Richter M."/>
            <person name="Bargiela R."/>
            <person name="Peplies J."/>
            <person name="Huws S.A."/>
            <person name="Newbold C.J."/>
            <person name="Golyshin P.N."/>
            <person name="Simon M.A."/>
            <person name="Lopez G."/>
            <person name="Yakimov M.M."/>
            <person name="Ferrer M."/>
        </authorList>
    </citation>
    <scope>NUCLEOTIDE SEQUENCE</scope>
</reference>
<evidence type="ECO:0000313" key="1">
    <source>
        <dbReference type="EMBL" id="EJX07111.1"/>
    </source>
</evidence>
<dbReference type="EMBL" id="AMCI01000969">
    <property type="protein sequence ID" value="EJX07111.1"/>
    <property type="molecule type" value="Genomic_DNA"/>
</dbReference>
<sequence length="40" mass="4624">MLFIHAVSLIFKSLFRGVKWDFSGLLMSAGVFYRLSISVW</sequence>
<organism evidence="1">
    <name type="scientific">gut metagenome</name>
    <dbReference type="NCBI Taxonomy" id="749906"/>
    <lineage>
        <taxon>unclassified sequences</taxon>
        <taxon>metagenomes</taxon>
        <taxon>organismal metagenomes</taxon>
    </lineage>
</organism>
<protein>
    <submittedName>
        <fullName evidence="1">Uncharacterized protein</fullName>
    </submittedName>
</protein>
<name>J9D3A8_9ZZZZ</name>
<gene>
    <name evidence="1" type="ORF">EVA_04778</name>
</gene>
<proteinExistence type="predicted"/>